<dbReference type="EMBL" id="QEAN01000032">
    <property type="protein sequence ID" value="TPX52596.1"/>
    <property type="molecule type" value="Genomic_DNA"/>
</dbReference>
<evidence type="ECO:0000313" key="1">
    <source>
        <dbReference type="EMBL" id="TPX52596.1"/>
    </source>
</evidence>
<accession>A0A507DM52</accession>
<reference evidence="1 2" key="1">
    <citation type="journal article" date="2019" name="Sci. Rep.">
        <title>Comparative genomics of chytrid fungi reveal insights into the obligate biotrophic and pathogenic lifestyle of Synchytrium endobioticum.</title>
        <authorList>
            <person name="van de Vossenberg B.T.L.H."/>
            <person name="Warris S."/>
            <person name="Nguyen H.D.T."/>
            <person name="van Gent-Pelzer M.P.E."/>
            <person name="Joly D.L."/>
            <person name="van de Geest H.C."/>
            <person name="Bonants P.J.M."/>
            <person name="Smith D.S."/>
            <person name="Levesque C.A."/>
            <person name="van der Lee T.A.J."/>
        </authorList>
    </citation>
    <scope>NUCLEOTIDE SEQUENCE [LARGE SCALE GENOMIC DNA]</scope>
    <source>
        <strain evidence="1 2">MB42</strain>
    </source>
</reference>
<proteinExistence type="predicted"/>
<organism evidence="1 2">
    <name type="scientific">Synchytrium endobioticum</name>
    <dbReference type="NCBI Taxonomy" id="286115"/>
    <lineage>
        <taxon>Eukaryota</taxon>
        <taxon>Fungi</taxon>
        <taxon>Fungi incertae sedis</taxon>
        <taxon>Chytridiomycota</taxon>
        <taxon>Chytridiomycota incertae sedis</taxon>
        <taxon>Chytridiomycetes</taxon>
        <taxon>Synchytriales</taxon>
        <taxon>Synchytriaceae</taxon>
        <taxon>Synchytrium</taxon>
    </lineage>
</organism>
<comment type="caution">
    <text evidence="1">The sequence shown here is derived from an EMBL/GenBank/DDBJ whole genome shotgun (WGS) entry which is preliminary data.</text>
</comment>
<keyword evidence="2" id="KW-1185">Reference proteome</keyword>
<dbReference type="AlphaFoldDB" id="A0A507DM52"/>
<name>A0A507DM52_9FUNG</name>
<sequence>MTDGPSNQHQKPDSHMLSKVYVQHLSNNINEMIMKWAKAAASSMRVSSPMTSPSPSVDVSKMLLQQASELGPYTVPY</sequence>
<protein>
    <submittedName>
        <fullName evidence="1">Uncharacterized protein</fullName>
    </submittedName>
</protein>
<gene>
    <name evidence="1" type="ORF">SeMB42_g01304</name>
</gene>
<dbReference type="Proteomes" id="UP000317494">
    <property type="component" value="Unassembled WGS sequence"/>
</dbReference>
<evidence type="ECO:0000313" key="2">
    <source>
        <dbReference type="Proteomes" id="UP000317494"/>
    </source>
</evidence>
<dbReference type="VEuPathDB" id="FungiDB:SeMB42_g01304"/>